<feature type="compositionally biased region" description="Acidic residues" evidence="8">
    <location>
        <begin position="27"/>
        <end position="53"/>
    </location>
</feature>
<dbReference type="PANTHER" id="PTHR37823:SF3">
    <property type="entry name" value="CYTOCHROME C-551"/>
    <property type="match status" value="1"/>
</dbReference>
<dbReference type="OrthoDB" id="7933886at2"/>
<evidence type="ECO:0000256" key="7">
    <source>
        <dbReference type="PIRSR" id="PIRSR000025-2"/>
    </source>
</evidence>
<feature type="domain" description="Cytochrome c" evidence="10">
    <location>
        <begin position="55"/>
        <end position="128"/>
    </location>
</feature>
<evidence type="ECO:0000256" key="9">
    <source>
        <dbReference type="SAM" id="SignalP"/>
    </source>
</evidence>
<dbReference type="Pfam" id="PF13442">
    <property type="entry name" value="Cytochrome_CBB3"/>
    <property type="match status" value="1"/>
</dbReference>
<evidence type="ECO:0000313" key="12">
    <source>
        <dbReference type="Proteomes" id="UP000199225"/>
    </source>
</evidence>
<dbReference type="PROSITE" id="PS51257">
    <property type="entry name" value="PROKAR_LIPOPROTEIN"/>
    <property type="match status" value="1"/>
</dbReference>
<keyword evidence="3 7" id="KW-0479">Metal-binding</keyword>
<organism evidence="11 12">
    <name type="scientific">Salimicrobium halophilum</name>
    <dbReference type="NCBI Taxonomy" id="86666"/>
    <lineage>
        <taxon>Bacteria</taxon>
        <taxon>Bacillati</taxon>
        <taxon>Bacillota</taxon>
        <taxon>Bacilli</taxon>
        <taxon>Bacillales</taxon>
        <taxon>Bacillaceae</taxon>
        <taxon>Salimicrobium</taxon>
    </lineage>
</organism>
<dbReference type="GO" id="GO:0016020">
    <property type="term" value="C:membrane"/>
    <property type="evidence" value="ECO:0007669"/>
    <property type="project" value="InterPro"/>
</dbReference>
<keyword evidence="4" id="KW-0249">Electron transport</keyword>
<dbReference type="GO" id="GO:0020037">
    <property type="term" value="F:heme binding"/>
    <property type="evidence" value="ECO:0007669"/>
    <property type="project" value="InterPro"/>
</dbReference>
<dbReference type="Proteomes" id="UP000199225">
    <property type="component" value="Unassembled WGS sequence"/>
</dbReference>
<evidence type="ECO:0000313" key="11">
    <source>
        <dbReference type="EMBL" id="SDJ60668.1"/>
    </source>
</evidence>
<comment type="PTM">
    <text evidence="6">Binds 1 heme c group covalently per subunit.</text>
</comment>
<dbReference type="AlphaFoldDB" id="A0A1G8V3L7"/>
<keyword evidence="2 6" id="KW-0349">Heme</keyword>
<feature type="chain" id="PRO_5038420309" evidence="9">
    <location>
        <begin position="18"/>
        <end position="128"/>
    </location>
</feature>
<feature type="binding site" description="covalent" evidence="6">
    <location>
        <position position="68"/>
    </location>
    <ligand>
        <name>heme c</name>
        <dbReference type="ChEBI" id="CHEBI:61717"/>
    </ligand>
</feature>
<evidence type="ECO:0000256" key="6">
    <source>
        <dbReference type="PIRSR" id="PIRSR000025-1"/>
    </source>
</evidence>
<dbReference type="SUPFAM" id="SSF46626">
    <property type="entry name" value="Cytochrome c"/>
    <property type="match status" value="1"/>
</dbReference>
<keyword evidence="12" id="KW-1185">Reference proteome</keyword>
<evidence type="ECO:0000256" key="2">
    <source>
        <dbReference type="ARBA" id="ARBA00022617"/>
    </source>
</evidence>
<keyword evidence="1" id="KW-0813">Transport</keyword>
<protein>
    <submittedName>
        <fullName evidence="11">Cytochrome c551</fullName>
    </submittedName>
</protein>
<dbReference type="InterPro" id="IPR009056">
    <property type="entry name" value="Cyt_c-like_dom"/>
</dbReference>
<evidence type="ECO:0000256" key="8">
    <source>
        <dbReference type="SAM" id="MobiDB-lite"/>
    </source>
</evidence>
<accession>A0A1G8V3L7</accession>
<feature type="signal peptide" evidence="9">
    <location>
        <begin position="1"/>
        <end position="17"/>
    </location>
</feature>
<evidence type="ECO:0000256" key="3">
    <source>
        <dbReference type="ARBA" id="ARBA00022723"/>
    </source>
</evidence>
<dbReference type="NCBIfam" id="NF045774">
    <property type="entry name" value="cytochro_C551"/>
    <property type="match status" value="1"/>
</dbReference>
<dbReference type="STRING" id="86666.SAMN04490247_2482"/>
<feature type="binding site" description="axial binding residue" evidence="7">
    <location>
        <position position="107"/>
    </location>
    <ligand>
        <name>heme c</name>
        <dbReference type="ChEBI" id="CHEBI:61717"/>
    </ligand>
    <ligandPart>
        <name>Fe</name>
        <dbReference type="ChEBI" id="CHEBI:18248"/>
    </ligandPart>
</feature>
<dbReference type="RefSeq" id="WP_093194191.1">
    <property type="nucleotide sequence ID" value="NZ_FNEV01000008.1"/>
</dbReference>
<dbReference type="EMBL" id="FNEV01000008">
    <property type="protein sequence ID" value="SDJ60668.1"/>
    <property type="molecule type" value="Genomic_DNA"/>
</dbReference>
<evidence type="ECO:0000256" key="5">
    <source>
        <dbReference type="ARBA" id="ARBA00023004"/>
    </source>
</evidence>
<feature type="binding site" description="axial binding residue" evidence="7">
    <location>
        <position position="72"/>
    </location>
    <ligand>
        <name>heme c</name>
        <dbReference type="ChEBI" id="CHEBI:61717"/>
    </ligand>
    <ligandPart>
        <name>Fe</name>
        <dbReference type="ChEBI" id="CHEBI:18248"/>
    </ligandPart>
</feature>
<name>A0A1G8V3L7_9BACI</name>
<keyword evidence="9" id="KW-0732">Signal</keyword>
<evidence type="ECO:0000256" key="4">
    <source>
        <dbReference type="ARBA" id="ARBA00022982"/>
    </source>
</evidence>
<dbReference type="InterPro" id="IPR054782">
    <property type="entry name" value="Cytochro_C551"/>
</dbReference>
<evidence type="ECO:0000259" key="10">
    <source>
        <dbReference type="PROSITE" id="PS51007"/>
    </source>
</evidence>
<feature type="binding site" description="covalent" evidence="6">
    <location>
        <position position="71"/>
    </location>
    <ligand>
        <name>heme c</name>
        <dbReference type="ChEBI" id="CHEBI:61717"/>
    </ligand>
</feature>
<reference evidence="12" key="1">
    <citation type="submission" date="2016-10" db="EMBL/GenBank/DDBJ databases">
        <authorList>
            <person name="Varghese N."/>
            <person name="Submissions S."/>
        </authorList>
    </citation>
    <scope>NUCLEOTIDE SEQUENCE [LARGE SCALE GENOMIC DNA]</scope>
    <source>
        <strain evidence="12">DSM 4771</strain>
    </source>
</reference>
<gene>
    <name evidence="11" type="ORF">SAMN04490247_2482</name>
</gene>
<dbReference type="GO" id="GO:0005506">
    <property type="term" value="F:iron ion binding"/>
    <property type="evidence" value="ECO:0007669"/>
    <property type="project" value="InterPro"/>
</dbReference>
<dbReference type="InterPro" id="IPR051811">
    <property type="entry name" value="Cytochrome_c550/c551-like"/>
</dbReference>
<dbReference type="GO" id="GO:0009055">
    <property type="term" value="F:electron transfer activity"/>
    <property type="evidence" value="ECO:0007669"/>
    <property type="project" value="InterPro"/>
</dbReference>
<feature type="region of interest" description="Disordered" evidence="8">
    <location>
        <begin position="21"/>
        <end position="61"/>
    </location>
</feature>
<evidence type="ECO:0000256" key="1">
    <source>
        <dbReference type="ARBA" id="ARBA00022448"/>
    </source>
</evidence>
<keyword evidence="5 7" id="KW-0408">Iron</keyword>
<dbReference type="InterPro" id="IPR012218">
    <property type="entry name" value="Cyt_c_BACSU-c550-type"/>
</dbReference>
<proteinExistence type="predicted"/>
<dbReference type="PANTHER" id="PTHR37823">
    <property type="entry name" value="CYTOCHROME C-553-LIKE"/>
    <property type="match status" value="1"/>
</dbReference>
<dbReference type="Gene3D" id="1.10.760.10">
    <property type="entry name" value="Cytochrome c-like domain"/>
    <property type="match status" value="1"/>
</dbReference>
<sequence>MKWKLLTVLFAAMLVLAACGGGGGDEGSSDDSGGDTTTEEQEGMDEGSEDSGGEMDSAAAEEAFQANCASCHGGDLGGGVGPALDSVGADYSEDEIMDIIQNGKGDMPAQNVDDETAQQVAGWLAQMK</sequence>
<dbReference type="PROSITE" id="PS51007">
    <property type="entry name" value="CYTC"/>
    <property type="match status" value="1"/>
</dbReference>
<dbReference type="PIRSF" id="PIRSF000025">
    <property type="entry name" value="Cytc_Bsub_c550"/>
    <property type="match status" value="1"/>
</dbReference>
<dbReference type="InterPro" id="IPR036909">
    <property type="entry name" value="Cyt_c-like_dom_sf"/>
</dbReference>